<reference evidence="2" key="1">
    <citation type="submission" date="2015-07" db="EMBL/GenBank/DDBJ databases">
        <title>MeaNS - Measles Nucleotide Surveillance Program.</title>
        <authorList>
            <person name="Tran T."/>
            <person name="Druce J."/>
        </authorList>
    </citation>
    <scope>NUCLEOTIDE SEQUENCE</scope>
    <source>
        <strain evidence="2">UCB-OBI-ISO-001</strain>
        <tissue evidence="2">Gonad</tissue>
    </source>
</reference>
<dbReference type="EMBL" id="KQ425258">
    <property type="protein sequence ID" value="KOF69662.1"/>
    <property type="molecule type" value="Genomic_DNA"/>
</dbReference>
<feature type="chain" id="PRO_5005582662" evidence="1">
    <location>
        <begin position="22"/>
        <end position="40"/>
    </location>
</feature>
<sequence>MLLRNCLQVIFIPLLNITGLSKEWITGKDVINSLIICFVE</sequence>
<accession>A0A0L8FY54</accession>
<gene>
    <name evidence="2" type="ORF">OCBIM_22004283mg</name>
</gene>
<dbReference type="AlphaFoldDB" id="A0A0L8FY54"/>
<evidence type="ECO:0000256" key="1">
    <source>
        <dbReference type="SAM" id="SignalP"/>
    </source>
</evidence>
<organism evidence="2">
    <name type="scientific">Octopus bimaculoides</name>
    <name type="common">California two-spotted octopus</name>
    <dbReference type="NCBI Taxonomy" id="37653"/>
    <lineage>
        <taxon>Eukaryota</taxon>
        <taxon>Metazoa</taxon>
        <taxon>Spiralia</taxon>
        <taxon>Lophotrochozoa</taxon>
        <taxon>Mollusca</taxon>
        <taxon>Cephalopoda</taxon>
        <taxon>Coleoidea</taxon>
        <taxon>Octopodiformes</taxon>
        <taxon>Octopoda</taxon>
        <taxon>Incirrata</taxon>
        <taxon>Octopodidae</taxon>
        <taxon>Octopus</taxon>
    </lineage>
</organism>
<feature type="signal peptide" evidence="1">
    <location>
        <begin position="1"/>
        <end position="21"/>
    </location>
</feature>
<protein>
    <submittedName>
        <fullName evidence="2">Uncharacterized protein</fullName>
    </submittedName>
</protein>
<keyword evidence="1" id="KW-0732">Signal</keyword>
<evidence type="ECO:0000313" key="2">
    <source>
        <dbReference type="EMBL" id="KOF69662.1"/>
    </source>
</evidence>
<name>A0A0L8FY54_OCTBM</name>
<proteinExistence type="predicted"/>